<dbReference type="InterPro" id="IPR052022">
    <property type="entry name" value="26kDa_periplasmic_antigen"/>
</dbReference>
<name>A0A2R6B582_9ARCH</name>
<accession>A0A2R6B582</accession>
<dbReference type="AlphaFoldDB" id="A0A2R6B582"/>
<dbReference type="PANTHER" id="PTHR34387">
    <property type="entry name" value="SLR1258 PROTEIN"/>
    <property type="match status" value="1"/>
</dbReference>
<reference evidence="1 2" key="1">
    <citation type="submission" date="2017-04" db="EMBL/GenBank/DDBJ databases">
        <title>Novel microbial lineages endemic to geothermal iron-oxide mats fill important gaps in the evolutionary history of Archaea.</title>
        <authorList>
            <person name="Jay Z.J."/>
            <person name="Beam J.P."/>
            <person name="Dlakic M."/>
            <person name="Rusch D.B."/>
            <person name="Kozubal M.A."/>
            <person name="Inskeep W.P."/>
        </authorList>
    </citation>
    <scope>NUCLEOTIDE SEQUENCE [LARGE SCALE GENOMIC DNA]</scope>
    <source>
        <strain evidence="1">ECH_B_2</strain>
    </source>
</reference>
<dbReference type="Proteomes" id="UP000241284">
    <property type="component" value="Unassembled WGS sequence"/>
</dbReference>
<gene>
    <name evidence="1" type="ORF">B9Q06_11005</name>
</gene>
<dbReference type="EMBL" id="NEXH01000038">
    <property type="protein sequence ID" value="PSN93817.1"/>
    <property type="molecule type" value="Genomic_DNA"/>
</dbReference>
<evidence type="ECO:0000313" key="2">
    <source>
        <dbReference type="Proteomes" id="UP000241284"/>
    </source>
</evidence>
<dbReference type="InterPro" id="IPR007497">
    <property type="entry name" value="SIMPL/DUF541"/>
</dbReference>
<protein>
    <recommendedName>
        <fullName evidence="3">DUF541 domain-containing protein</fullName>
    </recommendedName>
</protein>
<organism evidence="1 2">
    <name type="scientific">Candidatus Marsarchaeota G2 archaeon ECH_B_2</name>
    <dbReference type="NCBI Taxonomy" id="1978160"/>
    <lineage>
        <taxon>Archaea</taxon>
        <taxon>Candidatus Marsarchaeota</taxon>
        <taxon>Candidatus Marsarchaeota group 2</taxon>
    </lineage>
</organism>
<evidence type="ECO:0000313" key="1">
    <source>
        <dbReference type="EMBL" id="PSN93817.1"/>
    </source>
</evidence>
<dbReference type="GO" id="GO:0006974">
    <property type="term" value="P:DNA damage response"/>
    <property type="evidence" value="ECO:0007669"/>
    <property type="project" value="TreeGrafter"/>
</dbReference>
<dbReference type="Gene3D" id="3.30.70.2970">
    <property type="entry name" value="Protein of unknown function (DUF541), domain 2"/>
    <property type="match status" value="1"/>
</dbReference>
<evidence type="ECO:0008006" key="3">
    <source>
        <dbReference type="Google" id="ProtNLM"/>
    </source>
</evidence>
<dbReference type="PANTHER" id="PTHR34387:SF2">
    <property type="entry name" value="SLR1258 PROTEIN"/>
    <property type="match status" value="1"/>
</dbReference>
<sequence>MHTNRSQSRLVMAAVALSLIAVLVTIGLGVTMLSKALNPSTRTSSFTPSHSDPNYTVLTITATGSVSAKPTLAQIVFGVQTQSENLTQALTQNDQISSKLISTIDQLGVNSDNISTLSFSIYPVYDSSGVLEYYQVSNTLEVNMSAGNITLVGQVVEAGVQAGATQVDSVSFTLSPAQMNTLEAQALNAALSNAHQQAQRVASQLGLTIVGIKDISTVNTYYPPPIFYGPQTVGMVTATQPPQFYPGQTQYTVSVQVDYLLS</sequence>
<dbReference type="Pfam" id="PF04402">
    <property type="entry name" value="SIMPL"/>
    <property type="match status" value="1"/>
</dbReference>
<comment type="caution">
    <text evidence="1">The sequence shown here is derived from an EMBL/GenBank/DDBJ whole genome shotgun (WGS) entry which is preliminary data.</text>
</comment>
<proteinExistence type="predicted"/>
<dbReference type="Gene3D" id="3.30.110.170">
    <property type="entry name" value="Protein of unknown function (DUF541), domain 1"/>
    <property type="match status" value="1"/>
</dbReference>